<evidence type="ECO:0000313" key="2">
    <source>
        <dbReference type="EMBL" id="VEL36291.1"/>
    </source>
</evidence>
<organism evidence="2 3">
    <name type="scientific">Protopolystoma xenopodis</name>
    <dbReference type="NCBI Taxonomy" id="117903"/>
    <lineage>
        <taxon>Eukaryota</taxon>
        <taxon>Metazoa</taxon>
        <taxon>Spiralia</taxon>
        <taxon>Lophotrochozoa</taxon>
        <taxon>Platyhelminthes</taxon>
        <taxon>Monogenea</taxon>
        <taxon>Polyopisthocotylea</taxon>
        <taxon>Polystomatidea</taxon>
        <taxon>Polystomatidae</taxon>
        <taxon>Protopolystoma</taxon>
    </lineage>
</organism>
<keyword evidence="3" id="KW-1185">Reference proteome</keyword>
<comment type="caution">
    <text evidence="2">The sequence shown here is derived from an EMBL/GenBank/DDBJ whole genome shotgun (WGS) entry which is preliminary data.</text>
</comment>
<feature type="coiled-coil region" evidence="1">
    <location>
        <begin position="28"/>
        <end position="55"/>
    </location>
</feature>
<dbReference type="Gene3D" id="2.60.120.200">
    <property type="match status" value="1"/>
</dbReference>
<dbReference type="AlphaFoldDB" id="A0A3S5BRI5"/>
<keyword evidence="1" id="KW-0175">Coiled coil</keyword>
<proteinExistence type="predicted"/>
<gene>
    <name evidence="2" type="ORF">PXEA_LOCUS29731</name>
</gene>
<evidence type="ECO:0000256" key="1">
    <source>
        <dbReference type="SAM" id="Coils"/>
    </source>
</evidence>
<sequence>MHEDATLEDRSGQISIIQKAIESATPNLEDAKKQLKNKVVQLSGLQDRIKRASKRYSEHQGSAHTALDQANTTQLRVGKSTDKVNEIFRTFEAKLGRSRRLAARARSLLDLNYAAAAYNPVPVHFPSFRCVYTMVPYQASKSRVFDISFWFRPRKIASDSLSDGRVLLVGRRAFVGRTQMFAFTLEPNNMVRFSWNVAGGEIELGPVVNDRWYSLRATSIAGETRFFMQNLQQQQPSVDTLMSRVSSAGHDDPETALLIDRLLEIRVGGPHQQGEVVSTEQWGANGAEALWERLIKMANNHGACIANLRIQGRSMGLVNFARASMDGCSKPSKFSCQYHIDWRELARNGYIWQELTPTEGVNRRRRPLIENYDRQDPNLAALIFFDFAGGNGYARLGRTNNWVYCGPKKLQFYLAPLPASRGRRMAMTFFSFDRVRLLNLYFS</sequence>
<dbReference type="OrthoDB" id="10011303at2759"/>
<dbReference type="SUPFAM" id="SSF49899">
    <property type="entry name" value="Concanavalin A-like lectins/glucanases"/>
    <property type="match status" value="1"/>
</dbReference>
<dbReference type="EMBL" id="CAAALY010251856">
    <property type="protein sequence ID" value="VEL36291.1"/>
    <property type="molecule type" value="Genomic_DNA"/>
</dbReference>
<accession>A0A3S5BRI5</accession>
<protein>
    <submittedName>
        <fullName evidence="2">Uncharacterized protein</fullName>
    </submittedName>
</protein>
<dbReference type="Proteomes" id="UP000784294">
    <property type="component" value="Unassembled WGS sequence"/>
</dbReference>
<dbReference type="InterPro" id="IPR013320">
    <property type="entry name" value="ConA-like_dom_sf"/>
</dbReference>
<reference evidence="2" key="1">
    <citation type="submission" date="2018-11" db="EMBL/GenBank/DDBJ databases">
        <authorList>
            <consortium name="Pathogen Informatics"/>
        </authorList>
    </citation>
    <scope>NUCLEOTIDE SEQUENCE</scope>
</reference>
<name>A0A3S5BRI5_9PLAT</name>
<evidence type="ECO:0000313" key="3">
    <source>
        <dbReference type="Proteomes" id="UP000784294"/>
    </source>
</evidence>